<dbReference type="RefSeq" id="XP_003291907.1">
    <property type="nucleotide sequence ID" value="XM_003291859.1"/>
</dbReference>
<dbReference type="VEuPathDB" id="AmoebaDB:DICPUDRAFT_82554"/>
<feature type="domain" description="HAT C-terminal dimerisation" evidence="1">
    <location>
        <begin position="7"/>
        <end position="67"/>
    </location>
</feature>
<gene>
    <name evidence="2" type="ORF">DICPUDRAFT_82554</name>
</gene>
<dbReference type="InterPro" id="IPR012337">
    <property type="entry name" value="RNaseH-like_sf"/>
</dbReference>
<dbReference type="PANTHER" id="PTHR47611:SF1">
    <property type="entry name" value="CCHC-TYPE DOMAIN-CONTAINING PROTEIN"/>
    <property type="match status" value="1"/>
</dbReference>
<dbReference type="AlphaFoldDB" id="F0ZWV7"/>
<organism evidence="2 3">
    <name type="scientific">Dictyostelium purpureum</name>
    <name type="common">Slime mold</name>
    <dbReference type="NCBI Taxonomy" id="5786"/>
    <lineage>
        <taxon>Eukaryota</taxon>
        <taxon>Amoebozoa</taxon>
        <taxon>Evosea</taxon>
        <taxon>Eumycetozoa</taxon>
        <taxon>Dictyostelia</taxon>
        <taxon>Dictyosteliales</taxon>
        <taxon>Dictyosteliaceae</taxon>
        <taxon>Dictyostelium</taxon>
    </lineage>
</organism>
<dbReference type="GO" id="GO:0046983">
    <property type="term" value="F:protein dimerization activity"/>
    <property type="evidence" value="ECO:0007669"/>
    <property type="project" value="InterPro"/>
</dbReference>
<proteinExistence type="predicted"/>
<evidence type="ECO:0000259" key="1">
    <source>
        <dbReference type="Pfam" id="PF05699"/>
    </source>
</evidence>
<name>F0ZWV7_DICPU</name>
<dbReference type="SUPFAM" id="SSF53098">
    <property type="entry name" value="Ribonuclease H-like"/>
    <property type="match status" value="1"/>
</dbReference>
<protein>
    <recommendedName>
        <fullName evidence="1">HAT C-terminal dimerisation domain-containing protein</fullName>
    </recommendedName>
</protein>
<reference evidence="3" key="1">
    <citation type="journal article" date="2011" name="Genome Biol.">
        <title>Comparative genomics of the social amoebae Dictyostelium discoideum and Dictyostelium purpureum.</title>
        <authorList>
            <consortium name="US DOE Joint Genome Institute (JGI-PGF)"/>
            <person name="Sucgang R."/>
            <person name="Kuo A."/>
            <person name="Tian X."/>
            <person name="Salerno W."/>
            <person name="Parikh A."/>
            <person name="Feasley C.L."/>
            <person name="Dalin E."/>
            <person name="Tu H."/>
            <person name="Huang E."/>
            <person name="Barry K."/>
            <person name="Lindquist E."/>
            <person name="Shapiro H."/>
            <person name="Bruce D."/>
            <person name="Schmutz J."/>
            <person name="Salamov A."/>
            <person name="Fey P."/>
            <person name="Gaudet P."/>
            <person name="Anjard C."/>
            <person name="Babu M.M."/>
            <person name="Basu S."/>
            <person name="Bushmanova Y."/>
            <person name="van der Wel H."/>
            <person name="Katoh-Kurasawa M."/>
            <person name="Dinh C."/>
            <person name="Coutinho P.M."/>
            <person name="Saito T."/>
            <person name="Elias M."/>
            <person name="Schaap P."/>
            <person name="Kay R.R."/>
            <person name="Henrissat B."/>
            <person name="Eichinger L."/>
            <person name="Rivero F."/>
            <person name="Putnam N.H."/>
            <person name="West C.M."/>
            <person name="Loomis W.F."/>
            <person name="Chisholm R.L."/>
            <person name="Shaulsky G."/>
            <person name="Strassmann J.E."/>
            <person name="Queller D.C."/>
            <person name="Kuspa A."/>
            <person name="Grigoriev I.V."/>
        </authorList>
    </citation>
    <scope>NUCLEOTIDE SEQUENCE [LARGE SCALE GENOMIC DNA]</scope>
    <source>
        <strain evidence="3">QSDP1</strain>
    </source>
</reference>
<dbReference type="EMBL" id="GL871245">
    <property type="protein sequence ID" value="EGC31565.1"/>
    <property type="molecule type" value="Genomic_DNA"/>
</dbReference>
<keyword evidence="3" id="KW-1185">Reference proteome</keyword>
<evidence type="ECO:0000313" key="3">
    <source>
        <dbReference type="Proteomes" id="UP000001064"/>
    </source>
</evidence>
<evidence type="ECO:0000313" key="2">
    <source>
        <dbReference type="EMBL" id="EGC31565.1"/>
    </source>
</evidence>
<accession>F0ZWV7</accession>
<dbReference type="InParanoid" id="F0ZWV7"/>
<dbReference type="PANTHER" id="PTHR47611">
    <property type="entry name" value="HAT DIMERISATION DOMAIN, C-TERMINAL"/>
    <property type="match status" value="1"/>
</dbReference>
<dbReference type="Pfam" id="PF05699">
    <property type="entry name" value="Dimer_Tnp_hAT"/>
    <property type="match status" value="1"/>
</dbReference>
<dbReference type="Proteomes" id="UP000001064">
    <property type="component" value="Unassembled WGS sequence"/>
</dbReference>
<dbReference type="InterPro" id="IPR008906">
    <property type="entry name" value="HATC_C_dom"/>
</dbReference>
<sequence length="224" mass="26377">MIPLHMIWKEKKAIYPTLYSIVRNVFSVVSSSVEIERTFSGAKLLITDNRSKLGWERIEQCVLLREWAKSGLHHRRKLLLHLHLPLELLGTSTDLLTNFKLKEQELKMMELMNNQMQILKELSFQPHRVPFPEESKFDGTNRAEFDKNWDLFEFLFRHHFVKPTSANLLSSLRGSAIDRLRTIDPLNTKSVEENIMALRTYYQDSPSIILDRFSTYSRKQIQVT</sequence>
<dbReference type="GeneID" id="10505664"/>
<dbReference type="KEGG" id="dpp:DICPUDRAFT_82554"/>